<dbReference type="HAMAP" id="MF_00276">
    <property type="entry name" value="KdpC"/>
    <property type="match status" value="1"/>
</dbReference>
<keyword evidence="13" id="KW-1185">Reference proteome</keyword>
<proteinExistence type="inferred from homology"/>
<keyword evidence="8 11" id="KW-1133">Transmembrane helix</keyword>
<organism evidence="12 13">
    <name type="scientific">Leptospira fletcheri</name>
    <dbReference type="NCBI Taxonomy" id="2484981"/>
    <lineage>
        <taxon>Bacteria</taxon>
        <taxon>Pseudomonadati</taxon>
        <taxon>Spirochaetota</taxon>
        <taxon>Spirochaetia</taxon>
        <taxon>Leptospirales</taxon>
        <taxon>Leptospiraceae</taxon>
        <taxon>Leptospira</taxon>
    </lineage>
</organism>
<dbReference type="GO" id="GO:0008556">
    <property type="term" value="F:P-type potassium transmembrane transporter activity"/>
    <property type="evidence" value="ECO:0007669"/>
    <property type="project" value="InterPro"/>
</dbReference>
<evidence type="ECO:0000256" key="6">
    <source>
        <dbReference type="ARBA" id="ARBA00022840"/>
    </source>
</evidence>
<evidence type="ECO:0000256" key="4">
    <source>
        <dbReference type="ARBA" id="ARBA00022692"/>
    </source>
</evidence>
<dbReference type="PANTHER" id="PTHR30042:SF2">
    <property type="entry name" value="POTASSIUM-TRANSPORTING ATPASE KDPC SUBUNIT"/>
    <property type="match status" value="1"/>
</dbReference>
<dbReference type="Pfam" id="PF02669">
    <property type="entry name" value="KdpC"/>
    <property type="match status" value="1"/>
</dbReference>
<dbReference type="PANTHER" id="PTHR30042">
    <property type="entry name" value="POTASSIUM-TRANSPORTING ATPASE C CHAIN"/>
    <property type="match status" value="1"/>
</dbReference>
<comment type="caution">
    <text evidence="12">The sequence shown here is derived from an EMBL/GenBank/DDBJ whole genome shotgun (WGS) entry which is preliminary data.</text>
</comment>
<gene>
    <name evidence="11 12" type="primary">kdpC</name>
    <name evidence="12" type="ORF">EHO60_02150</name>
</gene>
<dbReference type="NCBIfam" id="NF001454">
    <property type="entry name" value="PRK00315.1"/>
    <property type="match status" value="1"/>
</dbReference>
<dbReference type="InterPro" id="IPR003820">
    <property type="entry name" value="KdpC"/>
</dbReference>
<keyword evidence="2 11" id="KW-1003">Cell membrane</keyword>
<evidence type="ECO:0000313" key="13">
    <source>
        <dbReference type="Proteomes" id="UP000298458"/>
    </source>
</evidence>
<keyword evidence="1 11" id="KW-0813">Transport</keyword>
<keyword evidence="10 11" id="KW-0472">Membrane</keyword>
<keyword evidence="5 11" id="KW-0547">Nucleotide-binding</keyword>
<comment type="subunit">
    <text evidence="11">The system is composed of three essential subunits: KdpA, KdpB and KdpC.</text>
</comment>
<evidence type="ECO:0000256" key="5">
    <source>
        <dbReference type="ARBA" id="ARBA00022741"/>
    </source>
</evidence>
<reference evidence="12" key="1">
    <citation type="journal article" date="2019" name="PLoS Negl. Trop. Dis.">
        <title>Revisiting the worldwide diversity of Leptospira species in the environment.</title>
        <authorList>
            <person name="Vincent A.T."/>
            <person name="Schiettekatte O."/>
            <person name="Bourhy P."/>
            <person name="Veyrier F.J."/>
            <person name="Picardeau M."/>
        </authorList>
    </citation>
    <scope>NUCLEOTIDE SEQUENCE [LARGE SCALE GENOMIC DNA]</scope>
    <source>
        <strain evidence="12">SSW15</strain>
    </source>
</reference>
<evidence type="ECO:0000256" key="11">
    <source>
        <dbReference type="HAMAP-Rule" id="MF_00276"/>
    </source>
</evidence>
<keyword evidence="4 11" id="KW-0812">Transmembrane</keyword>
<evidence type="ECO:0000313" key="12">
    <source>
        <dbReference type="EMBL" id="TGK13026.1"/>
    </source>
</evidence>
<dbReference type="AlphaFoldDB" id="A0A4R9GJT9"/>
<comment type="function">
    <text evidence="11">Part of the high-affinity ATP-driven potassium transport (or Kdp) system, which catalyzes the hydrolysis of ATP coupled with the electrogenic transport of potassium into the cytoplasm. This subunit acts as a catalytic chaperone that increases the ATP-binding affinity of the ATP-hydrolyzing subunit KdpB by the formation of a transient KdpB/KdpC/ATP ternary complex.</text>
</comment>
<keyword evidence="6 11" id="KW-0067">ATP-binding</keyword>
<evidence type="ECO:0000256" key="9">
    <source>
        <dbReference type="ARBA" id="ARBA00023065"/>
    </source>
</evidence>
<keyword evidence="9 11" id="KW-0406">Ion transport</keyword>
<evidence type="ECO:0000256" key="8">
    <source>
        <dbReference type="ARBA" id="ARBA00022989"/>
    </source>
</evidence>
<keyword evidence="3 11" id="KW-0633">Potassium transport</keyword>
<dbReference type="NCBIfam" id="TIGR00681">
    <property type="entry name" value="kdpC"/>
    <property type="match status" value="1"/>
</dbReference>
<accession>A0A4R9GJT9</accession>
<dbReference type="RefSeq" id="WP_135766537.1">
    <property type="nucleotide sequence ID" value="NZ_RQET01000002.1"/>
</dbReference>
<dbReference type="Proteomes" id="UP000298458">
    <property type="component" value="Unassembled WGS sequence"/>
</dbReference>
<protein>
    <recommendedName>
        <fullName evidence="11">Potassium-transporting ATPase KdpC subunit</fullName>
    </recommendedName>
    <alternativeName>
        <fullName evidence="11">ATP phosphohydrolase [potassium-transporting] C chain</fullName>
    </alternativeName>
    <alternativeName>
        <fullName evidence="11">Potassium-binding and translocating subunit C</fullName>
    </alternativeName>
    <alternativeName>
        <fullName evidence="11">Potassium-translocating ATPase C chain</fullName>
    </alternativeName>
</protein>
<dbReference type="PIRSF" id="PIRSF001296">
    <property type="entry name" value="K_ATPase_KdpC"/>
    <property type="match status" value="1"/>
</dbReference>
<keyword evidence="7 11" id="KW-0630">Potassium</keyword>
<evidence type="ECO:0000256" key="2">
    <source>
        <dbReference type="ARBA" id="ARBA00022475"/>
    </source>
</evidence>
<sequence length="195" mass="21713">MRRVVSQFFFWTVLCGVLYPFLIYGIGKMVFKEQSQGSLIVRNGKVAGSALLAQKFDSPEFFHPRPSAAGFNPESGAASNLGTTSETLRKQMEERRKYWLERGGAEEVPAELVFASASGLDPHLSLRAAEYQLPLVAKARGLNEEQIRHLKDLIVQVSEPPQWGIFGEEKINVLKLNLALQDSAQLAQRSDGKNH</sequence>
<comment type="similarity">
    <text evidence="11">Belongs to the KdpC family.</text>
</comment>
<name>A0A4R9GJT9_9LEPT</name>
<evidence type="ECO:0000256" key="1">
    <source>
        <dbReference type="ARBA" id="ARBA00022448"/>
    </source>
</evidence>
<dbReference type="EMBL" id="RQET01000002">
    <property type="protein sequence ID" value="TGK13026.1"/>
    <property type="molecule type" value="Genomic_DNA"/>
</dbReference>
<evidence type="ECO:0000256" key="3">
    <source>
        <dbReference type="ARBA" id="ARBA00022538"/>
    </source>
</evidence>
<evidence type="ECO:0000256" key="7">
    <source>
        <dbReference type="ARBA" id="ARBA00022958"/>
    </source>
</evidence>
<dbReference type="GO" id="GO:0005524">
    <property type="term" value="F:ATP binding"/>
    <property type="evidence" value="ECO:0007669"/>
    <property type="project" value="UniProtKB-UniRule"/>
</dbReference>
<feature type="transmembrane region" description="Helical" evidence="11">
    <location>
        <begin position="6"/>
        <end position="26"/>
    </location>
</feature>
<comment type="subcellular location">
    <subcellularLocation>
        <location evidence="11">Cell membrane</location>
        <topology evidence="11">Single-pass membrane protein</topology>
    </subcellularLocation>
</comment>
<dbReference type="GO" id="GO:0005886">
    <property type="term" value="C:plasma membrane"/>
    <property type="evidence" value="ECO:0007669"/>
    <property type="project" value="UniProtKB-SubCell"/>
</dbReference>
<dbReference type="OrthoDB" id="9809491at2"/>
<evidence type="ECO:0000256" key="10">
    <source>
        <dbReference type="ARBA" id="ARBA00023136"/>
    </source>
</evidence>